<feature type="domain" description="LysM" evidence="1">
    <location>
        <begin position="9"/>
        <end position="53"/>
    </location>
</feature>
<dbReference type="PROSITE" id="PS51782">
    <property type="entry name" value="LYSM"/>
    <property type="match status" value="1"/>
</dbReference>
<evidence type="ECO:0000259" key="1">
    <source>
        <dbReference type="PROSITE" id="PS51782"/>
    </source>
</evidence>
<accession>A0A7W7LDL1</accession>
<dbReference type="Proteomes" id="UP000556436">
    <property type="component" value="Unassembled WGS sequence"/>
</dbReference>
<proteinExistence type="predicted"/>
<dbReference type="PANTHER" id="PTHR33734:SF22">
    <property type="entry name" value="MEMBRANE-BOUND LYTIC MUREIN TRANSGLYCOSYLASE D"/>
    <property type="match status" value="1"/>
</dbReference>
<dbReference type="AlphaFoldDB" id="A0A7W7LDL1"/>
<name>A0A7W7LDL1_STRNE</name>
<dbReference type="Pfam" id="PF01476">
    <property type="entry name" value="LysM"/>
    <property type="match status" value="1"/>
</dbReference>
<dbReference type="SUPFAM" id="SSF54106">
    <property type="entry name" value="LysM domain"/>
    <property type="match status" value="1"/>
</dbReference>
<evidence type="ECO:0000313" key="3">
    <source>
        <dbReference type="Proteomes" id="UP000556436"/>
    </source>
</evidence>
<dbReference type="PANTHER" id="PTHR33734">
    <property type="entry name" value="LYSM DOMAIN-CONTAINING GPI-ANCHORED PROTEIN 2"/>
    <property type="match status" value="1"/>
</dbReference>
<comment type="caution">
    <text evidence="2">The sequence shown here is derived from an EMBL/GenBank/DDBJ whole genome shotgun (WGS) entry which is preliminary data.</text>
</comment>
<dbReference type="EMBL" id="JACHJG010000008">
    <property type="protein sequence ID" value="MBB4888104.1"/>
    <property type="molecule type" value="Genomic_DNA"/>
</dbReference>
<gene>
    <name evidence="2" type="ORF">FHS38_004172</name>
</gene>
<protein>
    <submittedName>
        <fullName evidence="2">LysM repeat protein</fullName>
    </submittedName>
</protein>
<sequence>MTTNTANITHYTVKSGDTLTAIAARFGTTVEQLVKWNNIPNPDLIKVGQQLIVARADSPQETRYTGPVR</sequence>
<dbReference type="InterPro" id="IPR018392">
    <property type="entry name" value="LysM"/>
</dbReference>
<dbReference type="RefSeq" id="WP_184735443.1">
    <property type="nucleotide sequence ID" value="NZ_JACHJG010000008.1"/>
</dbReference>
<dbReference type="Gene3D" id="3.10.350.10">
    <property type="entry name" value="LysM domain"/>
    <property type="match status" value="1"/>
</dbReference>
<dbReference type="InterPro" id="IPR036779">
    <property type="entry name" value="LysM_dom_sf"/>
</dbReference>
<keyword evidence="3" id="KW-1185">Reference proteome</keyword>
<dbReference type="SMART" id="SM00257">
    <property type="entry name" value="LysM"/>
    <property type="match status" value="1"/>
</dbReference>
<organism evidence="2 3">
    <name type="scientific">Streptomyces netropsis</name>
    <name type="common">Streptoverticillium netropsis</name>
    <dbReference type="NCBI Taxonomy" id="55404"/>
    <lineage>
        <taxon>Bacteria</taxon>
        <taxon>Bacillati</taxon>
        <taxon>Actinomycetota</taxon>
        <taxon>Actinomycetes</taxon>
        <taxon>Kitasatosporales</taxon>
        <taxon>Streptomycetaceae</taxon>
        <taxon>Streptomyces</taxon>
    </lineage>
</organism>
<dbReference type="CDD" id="cd00118">
    <property type="entry name" value="LysM"/>
    <property type="match status" value="1"/>
</dbReference>
<dbReference type="GO" id="GO:0008932">
    <property type="term" value="F:lytic endotransglycosylase activity"/>
    <property type="evidence" value="ECO:0007669"/>
    <property type="project" value="TreeGrafter"/>
</dbReference>
<evidence type="ECO:0000313" key="2">
    <source>
        <dbReference type="EMBL" id="MBB4888104.1"/>
    </source>
</evidence>
<reference evidence="2 3" key="1">
    <citation type="submission" date="2020-08" db="EMBL/GenBank/DDBJ databases">
        <title>Genomic Encyclopedia of Type Strains, Phase III (KMG-III): the genomes of soil and plant-associated and newly described type strains.</title>
        <authorList>
            <person name="Whitman W."/>
        </authorList>
    </citation>
    <scope>NUCLEOTIDE SEQUENCE [LARGE SCALE GENOMIC DNA]</scope>
    <source>
        <strain evidence="2 3">CECT 3265</strain>
    </source>
</reference>